<dbReference type="PANTHER" id="PTHR21255">
    <property type="entry name" value="T-COMPLEX-ASSOCIATED-TESTIS-EXPRESSED 1/ DYNEIN LIGHT CHAIN"/>
    <property type="match status" value="1"/>
</dbReference>
<evidence type="ECO:0000313" key="3">
    <source>
        <dbReference type="EMBL" id="VDK21095.1"/>
    </source>
</evidence>
<dbReference type="OrthoDB" id="10248487at2759"/>
<dbReference type="EMBL" id="UYRS01000064">
    <property type="protein sequence ID" value="VDK21095.1"/>
    <property type="molecule type" value="Genomic_DNA"/>
</dbReference>
<dbReference type="GO" id="GO:0005737">
    <property type="term" value="C:cytoplasm"/>
    <property type="evidence" value="ECO:0007669"/>
    <property type="project" value="TreeGrafter"/>
</dbReference>
<evidence type="ECO:0000256" key="2">
    <source>
        <dbReference type="SAM" id="MobiDB-lite"/>
    </source>
</evidence>
<dbReference type="InterPro" id="IPR005334">
    <property type="entry name" value="Tctex-1-like"/>
</dbReference>
<protein>
    <submittedName>
        <fullName evidence="5">Tctex1 domain-containing protein 2</fullName>
    </submittedName>
</protein>
<evidence type="ECO:0000313" key="4">
    <source>
        <dbReference type="Proteomes" id="UP000282613"/>
    </source>
</evidence>
<dbReference type="Pfam" id="PF03645">
    <property type="entry name" value="Tctex-1"/>
    <property type="match status" value="1"/>
</dbReference>
<dbReference type="GO" id="GO:0007018">
    <property type="term" value="P:microtubule-based movement"/>
    <property type="evidence" value="ECO:0007669"/>
    <property type="project" value="TreeGrafter"/>
</dbReference>
<dbReference type="STRING" id="60517.A0A0R3VTE1"/>
<reference evidence="5" key="1">
    <citation type="submission" date="2017-02" db="UniProtKB">
        <authorList>
            <consortium name="WormBaseParasite"/>
        </authorList>
    </citation>
    <scope>IDENTIFICATION</scope>
</reference>
<dbReference type="WBParaSite" id="TASK_0000049801-mRNA-1">
    <property type="protein sequence ID" value="TASK_0000049801-mRNA-1"/>
    <property type="gene ID" value="TASK_0000049801"/>
</dbReference>
<dbReference type="InterPro" id="IPR038586">
    <property type="entry name" value="Tctex-1-like_sf"/>
</dbReference>
<sequence>MNSIVAIIIAVRRFLLNDQKGVNGGKRKGQEGTGSKRKPLDRDKQYAVDRGEESEQKHRRRGDQQLSFLGALVAQSALHRFLAPHKGLFSKLNLRQFSRLFTGVDGFFRLPPRMEPTYQLGPLKPFITHRVLPVVKEVVIEVIDRTVKRDDAMNVGSLAKNLSNNVRVAVRGLGLPRFKYVVYTEVTKDIGQSMLSVSRVLWNPEFDRQVSVDHCRDKYIVHVTVFACYHD</sequence>
<dbReference type="PANTHER" id="PTHR21255:SF27">
    <property type="entry name" value="DYNEIN LIGHT CHAIN TCTEX-TYPE PROTEIN 2"/>
    <property type="match status" value="1"/>
</dbReference>
<dbReference type="GO" id="GO:0045505">
    <property type="term" value="F:dynein intermediate chain binding"/>
    <property type="evidence" value="ECO:0007669"/>
    <property type="project" value="TreeGrafter"/>
</dbReference>
<gene>
    <name evidence="3" type="ORF">TASK_LOCUS499</name>
</gene>
<reference evidence="3 4" key="2">
    <citation type="submission" date="2018-11" db="EMBL/GenBank/DDBJ databases">
        <authorList>
            <consortium name="Pathogen Informatics"/>
        </authorList>
    </citation>
    <scope>NUCLEOTIDE SEQUENCE [LARGE SCALE GENOMIC DNA]</scope>
</reference>
<name>A0A0R3VTE1_TAEAS</name>
<feature type="region of interest" description="Disordered" evidence="2">
    <location>
        <begin position="21"/>
        <end position="62"/>
    </location>
</feature>
<dbReference type="Gene3D" id="3.30.1140.40">
    <property type="entry name" value="Tctex-1"/>
    <property type="match status" value="1"/>
</dbReference>
<evidence type="ECO:0000313" key="5">
    <source>
        <dbReference type="WBParaSite" id="TASK_0000049801-mRNA-1"/>
    </source>
</evidence>
<accession>A0A0R3VTE1</accession>
<evidence type="ECO:0000256" key="1">
    <source>
        <dbReference type="ARBA" id="ARBA00005361"/>
    </source>
</evidence>
<feature type="compositionally biased region" description="Basic and acidic residues" evidence="2">
    <location>
        <begin position="38"/>
        <end position="56"/>
    </location>
</feature>
<dbReference type="Proteomes" id="UP000282613">
    <property type="component" value="Unassembled WGS sequence"/>
</dbReference>
<dbReference type="AlphaFoldDB" id="A0A0R3VTE1"/>
<dbReference type="CDD" id="cd21451">
    <property type="entry name" value="DLC-like_TCTEX1D"/>
    <property type="match status" value="1"/>
</dbReference>
<proteinExistence type="inferred from homology"/>
<keyword evidence="4" id="KW-1185">Reference proteome</keyword>
<dbReference type="GO" id="GO:0005868">
    <property type="term" value="C:cytoplasmic dynein complex"/>
    <property type="evidence" value="ECO:0007669"/>
    <property type="project" value="TreeGrafter"/>
</dbReference>
<organism evidence="5">
    <name type="scientific">Taenia asiatica</name>
    <name type="common">Asian tapeworm</name>
    <dbReference type="NCBI Taxonomy" id="60517"/>
    <lineage>
        <taxon>Eukaryota</taxon>
        <taxon>Metazoa</taxon>
        <taxon>Spiralia</taxon>
        <taxon>Lophotrochozoa</taxon>
        <taxon>Platyhelminthes</taxon>
        <taxon>Cestoda</taxon>
        <taxon>Eucestoda</taxon>
        <taxon>Cyclophyllidea</taxon>
        <taxon>Taeniidae</taxon>
        <taxon>Taenia</taxon>
    </lineage>
</organism>
<comment type="similarity">
    <text evidence="1">Belongs to the dynein light chain Tctex-type family.</text>
</comment>